<name>A0AAW1DD94_9HEMI</name>
<dbReference type="Proteomes" id="UP001461498">
    <property type="component" value="Unassembled WGS sequence"/>
</dbReference>
<comment type="subcellular location">
    <subcellularLocation>
        <location evidence="1">Mitochondrion outer membrane</location>
    </subcellularLocation>
</comment>
<accession>A0AAW1DD94</accession>
<feature type="domain" description="Metaxin glutathione S-transferase" evidence="10">
    <location>
        <begin position="174"/>
        <end position="237"/>
    </location>
</feature>
<proteinExistence type="inferred from homology"/>
<comment type="similarity">
    <text evidence="2">Belongs to the metaxin family.</text>
</comment>
<evidence type="ECO:0000256" key="4">
    <source>
        <dbReference type="ARBA" id="ARBA00022787"/>
    </source>
</evidence>
<keyword evidence="7 8" id="KW-0472">Membrane</keyword>
<evidence type="ECO:0000256" key="3">
    <source>
        <dbReference type="ARBA" id="ARBA00022448"/>
    </source>
</evidence>
<dbReference type="SUPFAM" id="SSF47616">
    <property type="entry name" value="GST C-terminal domain-like"/>
    <property type="match status" value="1"/>
</dbReference>
<dbReference type="SFLD" id="SFLDS00019">
    <property type="entry name" value="Glutathione_Transferase_(cytos"/>
    <property type="match status" value="1"/>
</dbReference>
<keyword evidence="4" id="KW-1000">Mitochondrion outer membrane</keyword>
<evidence type="ECO:0000313" key="11">
    <source>
        <dbReference type="EMBL" id="KAK9507700.1"/>
    </source>
</evidence>
<evidence type="ECO:0000256" key="1">
    <source>
        <dbReference type="ARBA" id="ARBA00004294"/>
    </source>
</evidence>
<evidence type="ECO:0000256" key="8">
    <source>
        <dbReference type="SAM" id="Phobius"/>
    </source>
</evidence>
<evidence type="ECO:0000313" key="12">
    <source>
        <dbReference type="Proteomes" id="UP001461498"/>
    </source>
</evidence>
<dbReference type="Pfam" id="PF17171">
    <property type="entry name" value="GST_C_6"/>
    <property type="match status" value="1"/>
</dbReference>
<reference evidence="11 12" key="1">
    <citation type="submission" date="2022-12" db="EMBL/GenBank/DDBJ databases">
        <title>Chromosome-level genome assembly of true bugs.</title>
        <authorList>
            <person name="Ma L."/>
            <person name="Li H."/>
        </authorList>
    </citation>
    <scope>NUCLEOTIDE SEQUENCE [LARGE SCALE GENOMIC DNA]</scope>
    <source>
        <strain evidence="11">Lab_2022b</strain>
    </source>
</reference>
<keyword evidence="5" id="KW-0653">Protein transport</keyword>
<dbReference type="InterPro" id="IPR050931">
    <property type="entry name" value="Mito_Protein_Transport_Metaxin"/>
</dbReference>
<evidence type="ECO:0000259" key="10">
    <source>
        <dbReference type="Pfam" id="PF17171"/>
    </source>
</evidence>
<evidence type="ECO:0000256" key="7">
    <source>
        <dbReference type="ARBA" id="ARBA00023136"/>
    </source>
</evidence>
<keyword evidence="8" id="KW-0812">Transmembrane</keyword>
<evidence type="ECO:0000256" key="2">
    <source>
        <dbReference type="ARBA" id="ARBA00009170"/>
    </source>
</evidence>
<keyword evidence="8" id="KW-1133">Transmembrane helix</keyword>
<keyword evidence="6" id="KW-0496">Mitochondrion</keyword>
<dbReference type="PANTHER" id="PTHR12289">
    <property type="entry name" value="METAXIN RELATED"/>
    <property type="match status" value="1"/>
</dbReference>
<evidence type="ECO:0008006" key="13">
    <source>
        <dbReference type="Google" id="ProtNLM"/>
    </source>
</evidence>
<dbReference type="InterPro" id="IPR036282">
    <property type="entry name" value="Glutathione-S-Trfase_C_sf"/>
</dbReference>
<feature type="domain" description="Mitochondrial outer membrane transport complex Sam37/metaxin N-terminal" evidence="9">
    <location>
        <begin position="26"/>
        <end position="145"/>
    </location>
</feature>
<dbReference type="Pfam" id="PF10568">
    <property type="entry name" value="Tom37"/>
    <property type="match status" value="1"/>
</dbReference>
<keyword evidence="12" id="KW-1185">Reference proteome</keyword>
<dbReference type="GO" id="GO:0007005">
    <property type="term" value="P:mitochondrion organization"/>
    <property type="evidence" value="ECO:0007669"/>
    <property type="project" value="TreeGrafter"/>
</dbReference>
<organism evidence="11 12">
    <name type="scientific">Rhynocoris fuscipes</name>
    <dbReference type="NCBI Taxonomy" id="488301"/>
    <lineage>
        <taxon>Eukaryota</taxon>
        <taxon>Metazoa</taxon>
        <taxon>Ecdysozoa</taxon>
        <taxon>Arthropoda</taxon>
        <taxon>Hexapoda</taxon>
        <taxon>Insecta</taxon>
        <taxon>Pterygota</taxon>
        <taxon>Neoptera</taxon>
        <taxon>Paraneoptera</taxon>
        <taxon>Hemiptera</taxon>
        <taxon>Heteroptera</taxon>
        <taxon>Panheteroptera</taxon>
        <taxon>Cimicomorpha</taxon>
        <taxon>Reduviidae</taxon>
        <taxon>Harpactorinae</taxon>
        <taxon>Harpactorini</taxon>
        <taxon>Rhynocoris</taxon>
    </lineage>
</organism>
<comment type="caution">
    <text evidence="11">The sequence shown here is derived from an EMBL/GenBank/DDBJ whole genome shotgun (WGS) entry which is preliminary data.</text>
</comment>
<dbReference type="SFLD" id="SFLDG01180">
    <property type="entry name" value="SUF1"/>
    <property type="match status" value="1"/>
</dbReference>
<evidence type="ECO:0000259" key="9">
    <source>
        <dbReference type="Pfam" id="PF10568"/>
    </source>
</evidence>
<evidence type="ECO:0000256" key="6">
    <source>
        <dbReference type="ARBA" id="ARBA00023128"/>
    </source>
</evidence>
<evidence type="ECO:0000256" key="5">
    <source>
        <dbReference type="ARBA" id="ARBA00022927"/>
    </source>
</evidence>
<dbReference type="InterPro" id="IPR033468">
    <property type="entry name" value="Metaxin_GST"/>
</dbReference>
<dbReference type="CDD" id="cd03078">
    <property type="entry name" value="GST_N_Metaxin1_like"/>
    <property type="match status" value="1"/>
</dbReference>
<dbReference type="InterPro" id="IPR040079">
    <property type="entry name" value="Glutathione_S-Trfase"/>
</dbReference>
<feature type="transmembrane region" description="Helical" evidence="8">
    <location>
        <begin position="273"/>
        <end position="295"/>
    </location>
</feature>
<keyword evidence="3" id="KW-0813">Transport</keyword>
<dbReference type="GO" id="GO:0015031">
    <property type="term" value="P:protein transport"/>
    <property type="evidence" value="ECO:0007669"/>
    <property type="project" value="UniProtKB-KW"/>
</dbReference>
<dbReference type="EMBL" id="JAPXFL010000004">
    <property type="protein sequence ID" value="KAK9507700.1"/>
    <property type="molecule type" value="Genomic_DNA"/>
</dbReference>
<protein>
    <recommendedName>
        <fullName evidence="13">Metaxin-1</fullName>
    </recommendedName>
</protein>
<gene>
    <name evidence="11" type="ORF">O3M35_007498</name>
</gene>
<dbReference type="InterPro" id="IPR019564">
    <property type="entry name" value="Sam37/metaxin_N"/>
</dbReference>
<dbReference type="CDD" id="cd03212">
    <property type="entry name" value="GST_C_Metaxin1_3"/>
    <property type="match status" value="1"/>
</dbReference>
<dbReference type="AlphaFoldDB" id="A0AAW1DD94"/>
<dbReference type="PANTHER" id="PTHR12289:SF41">
    <property type="entry name" value="FAILED AXON CONNECTIONS-RELATED"/>
    <property type="match status" value="1"/>
</dbReference>
<dbReference type="GO" id="GO:0001401">
    <property type="term" value="C:SAM complex"/>
    <property type="evidence" value="ECO:0007669"/>
    <property type="project" value="InterPro"/>
</dbReference>
<sequence>MALNRPIIKLDIWKGDWGLPSIDVESLRFLACARFCGTEYNVNKINNPFWTSKGSVPVVHYGSKEISDFHEFLDLLKSKNVSPDEGLSKKQIAEAEAYTNMLKEKLYPALLYTWWIDEKNFTSFTKPWYMKTIPFPFNWYYSRKYWSHANSVMEALFESLGNTANVETKVYSDAEKCLTSLSIRLGESEFMFGAHPTSIDATLYAYLAPLLKAPFKSTVLQNHLKSCHNLQKFVIRITQRYFSQDCQEFEEQKRNMDRSTNDCDYPHKRRNQFLATLFAAIAMFSYAVSTGIVQIPSKWKIWKKESSDPINVRLSLLWDWKRMMK</sequence>